<dbReference type="EMBL" id="CSTD01000005">
    <property type="protein sequence ID" value="CPR13012.1"/>
    <property type="molecule type" value="Genomic_DNA"/>
</dbReference>
<evidence type="ECO:0000313" key="3">
    <source>
        <dbReference type="EMBL" id="CPR13012.1"/>
    </source>
</evidence>
<feature type="domain" description="PE-PPE" evidence="2">
    <location>
        <begin position="174"/>
        <end position="392"/>
    </location>
</feature>
<dbReference type="RefSeq" id="WP_085179565.1">
    <property type="nucleotide sequence ID" value="NZ_CSTD01000005.1"/>
</dbReference>
<dbReference type="OrthoDB" id="4568361at2"/>
<dbReference type="SUPFAM" id="SSF53474">
    <property type="entry name" value="alpha/beta-Hydrolases"/>
    <property type="match status" value="1"/>
</dbReference>
<dbReference type="InterPro" id="IPR029058">
    <property type="entry name" value="AB_hydrolase_fold"/>
</dbReference>
<dbReference type="Gene3D" id="3.40.50.1820">
    <property type="entry name" value="alpha/beta hydrolase"/>
    <property type="match status" value="1"/>
</dbReference>
<sequence>MSSMISRPELLATAAADVETIGSAIGAAGSNAAAPTTGLVAAAQDEVSAAIARLFGLYGQQYQALIGEAAGFHNQFSQALAAAAGAYAQAEAANAGALSGLWNAARLPMPAPSGQPQTAGGGLAVALQSAPGDPLYALIMGGTGNPLPDPLYVNGVYTAYILPKFPSVAFPPIGVFTPEQFWPITPQFGNMTFAQSVAKGVSLLNAQITSLLLNQTNNHAVVFGYSQSATIATDEINALIAAGSPYPNQLSFMLIGNPNNPVGGLLERFPGFYIPFLDVPFNGATPSGPYPTTTYTIQYDGIADAPQYPLNLVADLNAFMGYFVVHSTYPDLTATQVANAVPLPTNGGNSDYYMIMTQNLPLLAPIRAIPYAGPPIADIFQPDLRVLVDLGYGDFGPGLDYANVPTPAGFFDIPNPFTVIPDLALGAVQGPYGAAVEIGVESGLLSPSYFPSTYPWVPSVDPHLNFFLGQPSTTLMSTLSGALGDVLRVIPPILN</sequence>
<proteinExistence type="predicted"/>
<dbReference type="Proteomes" id="UP000198875">
    <property type="component" value="Unassembled WGS sequence"/>
</dbReference>
<feature type="domain" description="PE" evidence="1">
    <location>
        <begin position="4"/>
        <end position="94"/>
    </location>
</feature>
<dbReference type="Pfam" id="PF00934">
    <property type="entry name" value="PE"/>
    <property type="match status" value="1"/>
</dbReference>
<name>A0A0U0WEJ1_MYCBE</name>
<evidence type="ECO:0000259" key="1">
    <source>
        <dbReference type="Pfam" id="PF00934"/>
    </source>
</evidence>
<dbReference type="InterPro" id="IPR038332">
    <property type="entry name" value="PPE_sf"/>
</dbReference>
<evidence type="ECO:0000259" key="2">
    <source>
        <dbReference type="Pfam" id="PF08237"/>
    </source>
</evidence>
<dbReference type="InterPro" id="IPR013228">
    <property type="entry name" value="PE-PPE_C"/>
</dbReference>
<gene>
    <name evidence="3" type="primary">PE4</name>
    <name evidence="3" type="ORF">BN971_04319</name>
</gene>
<dbReference type="SUPFAM" id="SSF140459">
    <property type="entry name" value="PE/PPE dimer-like"/>
    <property type="match status" value="1"/>
</dbReference>
<evidence type="ECO:0000313" key="4">
    <source>
        <dbReference type="Proteomes" id="UP000198875"/>
    </source>
</evidence>
<organism evidence="3 4">
    <name type="scientific">Mycobacterium bohemicum DSM 44277</name>
    <dbReference type="NCBI Taxonomy" id="1236609"/>
    <lineage>
        <taxon>Bacteria</taxon>
        <taxon>Bacillati</taxon>
        <taxon>Actinomycetota</taxon>
        <taxon>Actinomycetes</taxon>
        <taxon>Mycobacteriales</taxon>
        <taxon>Mycobacteriaceae</taxon>
        <taxon>Mycobacterium</taxon>
    </lineage>
</organism>
<protein>
    <submittedName>
        <fullName evidence="3">PE family protein</fullName>
    </submittedName>
</protein>
<dbReference type="AlphaFoldDB" id="A0A0U0WEJ1"/>
<dbReference type="InterPro" id="IPR000084">
    <property type="entry name" value="PE-PGRS_N"/>
</dbReference>
<reference evidence="3 4" key="1">
    <citation type="submission" date="2015-03" db="EMBL/GenBank/DDBJ databases">
        <authorList>
            <person name="Murphy D."/>
        </authorList>
    </citation>
    <scope>NUCLEOTIDE SEQUENCE [LARGE SCALE GENOMIC DNA]</scope>
    <source>
        <strain evidence="3 4">DSM 44277</strain>
    </source>
</reference>
<accession>A0A0U0WEJ1</accession>
<dbReference type="Pfam" id="PF08237">
    <property type="entry name" value="PE-PPE"/>
    <property type="match status" value="1"/>
</dbReference>
<dbReference type="Gene3D" id="1.10.287.850">
    <property type="entry name" value="HP0062-like domain"/>
    <property type="match status" value="1"/>
</dbReference>